<evidence type="ECO:0000256" key="1">
    <source>
        <dbReference type="SAM" id="MobiDB-lite"/>
    </source>
</evidence>
<keyword evidence="3" id="KW-1185">Reference proteome</keyword>
<sequence>MEPEGAAATARGRSAATTSSGPSGNDVEQLRWRGGRAVTAPGSPSSGRRSSWRRNGGGAELRISGRVAAATPSSSRLSSSSVAAELTESDIGQRKRTRMARRFSSPSLFFTPSRLRLLRRHRRPTWSKFQTSSVL</sequence>
<dbReference type="Proteomes" id="UP000007015">
    <property type="component" value="Chromosome 3"/>
</dbReference>
<evidence type="ECO:0000313" key="2">
    <source>
        <dbReference type="EMBL" id="EAY90382.1"/>
    </source>
</evidence>
<evidence type="ECO:0000313" key="3">
    <source>
        <dbReference type="Proteomes" id="UP000007015"/>
    </source>
</evidence>
<dbReference type="Gramene" id="BGIOSGA010563-TA">
    <property type="protein sequence ID" value="BGIOSGA010563-PA"/>
    <property type="gene ID" value="BGIOSGA010563"/>
</dbReference>
<feature type="region of interest" description="Disordered" evidence="1">
    <location>
        <begin position="1"/>
        <end position="104"/>
    </location>
</feature>
<proteinExistence type="predicted"/>
<gene>
    <name evidence="2" type="ORF">OsI_11960</name>
</gene>
<accession>A2XHS2</accession>
<protein>
    <submittedName>
        <fullName evidence="2">Uncharacterized protein</fullName>
    </submittedName>
</protein>
<organism evidence="2 3">
    <name type="scientific">Oryza sativa subsp. indica</name>
    <name type="common">Rice</name>
    <dbReference type="NCBI Taxonomy" id="39946"/>
    <lineage>
        <taxon>Eukaryota</taxon>
        <taxon>Viridiplantae</taxon>
        <taxon>Streptophyta</taxon>
        <taxon>Embryophyta</taxon>
        <taxon>Tracheophyta</taxon>
        <taxon>Spermatophyta</taxon>
        <taxon>Magnoliopsida</taxon>
        <taxon>Liliopsida</taxon>
        <taxon>Poales</taxon>
        <taxon>Poaceae</taxon>
        <taxon>BOP clade</taxon>
        <taxon>Oryzoideae</taxon>
        <taxon>Oryzeae</taxon>
        <taxon>Oryzinae</taxon>
        <taxon>Oryza</taxon>
        <taxon>Oryza sativa</taxon>
    </lineage>
</organism>
<reference evidence="2 3" key="1">
    <citation type="journal article" date="2005" name="PLoS Biol.">
        <title>The genomes of Oryza sativa: a history of duplications.</title>
        <authorList>
            <person name="Yu J."/>
            <person name="Wang J."/>
            <person name="Lin W."/>
            <person name="Li S."/>
            <person name="Li H."/>
            <person name="Zhou J."/>
            <person name="Ni P."/>
            <person name="Dong W."/>
            <person name="Hu S."/>
            <person name="Zeng C."/>
            <person name="Zhang J."/>
            <person name="Zhang Y."/>
            <person name="Li R."/>
            <person name="Xu Z."/>
            <person name="Li S."/>
            <person name="Li X."/>
            <person name="Zheng H."/>
            <person name="Cong L."/>
            <person name="Lin L."/>
            <person name="Yin J."/>
            <person name="Geng J."/>
            <person name="Li G."/>
            <person name="Shi J."/>
            <person name="Liu J."/>
            <person name="Lv H."/>
            <person name="Li J."/>
            <person name="Wang J."/>
            <person name="Deng Y."/>
            <person name="Ran L."/>
            <person name="Shi X."/>
            <person name="Wang X."/>
            <person name="Wu Q."/>
            <person name="Li C."/>
            <person name="Ren X."/>
            <person name="Wang J."/>
            <person name="Wang X."/>
            <person name="Li D."/>
            <person name="Liu D."/>
            <person name="Zhang X."/>
            <person name="Ji Z."/>
            <person name="Zhao W."/>
            <person name="Sun Y."/>
            <person name="Zhang Z."/>
            <person name="Bao J."/>
            <person name="Han Y."/>
            <person name="Dong L."/>
            <person name="Ji J."/>
            <person name="Chen P."/>
            <person name="Wu S."/>
            <person name="Liu J."/>
            <person name="Xiao Y."/>
            <person name="Bu D."/>
            <person name="Tan J."/>
            <person name="Yang L."/>
            <person name="Ye C."/>
            <person name="Zhang J."/>
            <person name="Xu J."/>
            <person name="Zhou Y."/>
            <person name="Yu Y."/>
            <person name="Zhang B."/>
            <person name="Zhuang S."/>
            <person name="Wei H."/>
            <person name="Liu B."/>
            <person name="Lei M."/>
            <person name="Yu H."/>
            <person name="Li Y."/>
            <person name="Xu H."/>
            <person name="Wei S."/>
            <person name="He X."/>
            <person name="Fang L."/>
            <person name="Zhang Z."/>
            <person name="Zhang Y."/>
            <person name="Huang X."/>
            <person name="Su Z."/>
            <person name="Tong W."/>
            <person name="Li J."/>
            <person name="Tong Z."/>
            <person name="Li S."/>
            <person name="Ye J."/>
            <person name="Wang L."/>
            <person name="Fang L."/>
            <person name="Lei T."/>
            <person name="Chen C."/>
            <person name="Chen H."/>
            <person name="Xu Z."/>
            <person name="Li H."/>
            <person name="Huang H."/>
            <person name="Zhang F."/>
            <person name="Xu H."/>
            <person name="Li N."/>
            <person name="Zhao C."/>
            <person name="Li S."/>
            <person name="Dong L."/>
            <person name="Huang Y."/>
            <person name="Li L."/>
            <person name="Xi Y."/>
            <person name="Qi Q."/>
            <person name="Li W."/>
            <person name="Zhang B."/>
            <person name="Hu W."/>
            <person name="Zhang Y."/>
            <person name="Tian X."/>
            <person name="Jiao Y."/>
            <person name="Liang X."/>
            <person name="Jin J."/>
            <person name="Gao L."/>
            <person name="Zheng W."/>
            <person name="Hao B."/>
            <person name="Liu S."/>
            <person name="Wang W."/>
            <person name="Yuan L."/>
            <person name="Cao M."/>
            <person name="McDermott J."/>
            <person name="Samudrala R."/>
            <person name="Wang J."/>
            <person name="Wong G.K."/>
            <person name="Yang H."/>
        </authorList>
    </citation>
    <scope>NUCLEOTIDE SEQUENCE [LARGE SCALE GENOMIC DNA]</scope>
    <source>
        <strain evidence="3">cv. 93-11</strain>
    </source>
</reference>
<dbReference type="EMBL" id="CM000128">
    <property type="protein sequence ID" value="EAY90382.1"/>
    <property type="molecule type" value="Genomic_DNA"/>
</dbReference>
<dbReference type="AlphaFoldDB" id="A2XHS2"/>
<feature type="compositionally biased region" description="Low complexity" evidence="1">
    <location>
        <begin position="1"/>
        <end position="21"/>
    </location>
</feature>
<dbReference type="HOGENOM" id="CLU_1889205_0_0_1"/>
<feature type="compositionally biased region" description="Low complexity" evidence="1">
    <location>
        <begin position="68"/>
        <end position="84"/>
    </location>
</feature>
<name>A2XHS2_ORYSI</name>